<dbReference type="Gene3D" id="2.40.128.150">
    <property type="entry name" value="Cysteine proteinases"/>
    <property type="match status" value="1"/>
</dbReference>
<protein>
    <submittedName>
        <fullName evidence="3">Arylamine N-acetyltransferase</fullName>
        <ecNumber evidence="3">2.3.1.5</ecNumber>
    </submittedName>
</protein>
<dbReference type="PANTHER" id="PTHR11786">
    <property type="entry name" value="N-HYDROXYARYLAMINE O-ACETYLTRANSFERASE"/>
    <property type="match status" value="1"/>
</dbReference>
<evidence type="ECO:0000256" key="2">
    <source>
        <dbReference type="RuleBase" id="RU003452"/>
    </source>
</evidence>
<keyword evidence="3" id="KW-0012">Acyltransferase</keyword>
<comment type="similarity">
    <text evidence="1 2">Belongs to the arylamine N-acetyltransferase family.</text>
</comment>
<dbReference type="InterPro" id="IPR038765">
    <property type="entry name" value="Papain-like_cys_pep_sf"/>
</dbReference>
<dbReference type="RefSeq" id="WP_026198309.1">
    <property type="nucleotide sequence ID" value="NZ_KB902280.1"/>
</dbReference>
<dbReference type="PANTHER" id="PTHR11786:SF0">
    <property type="entry name" value="ARYLAMINE N-ACETYLTRANSFERASE 4-RELATED"/>
    <property type="match status" value="1"/>
</dbReference>
<evidence type="ECO:0000313" key="4">
    <source>
        <dbReference type="Proteomes" id="UP000035100"/>
    </source>
</evidence>
<dbReference type="AlphaFoldDB" id="A0A0D0QJY7"/>
<reference evidence="3 4" key="1">
    <citation type="submission" date="2013-01" db="EMBL/GenBank/DDBJ databases">
        <authorList>
            <person name="Fiebig A."/>
            <person name="Goeker M."/>
            <person name="Klenk H.-P.P."/>
        </authorList>
    </citation>
    <scope>NUCLEOTIDE SEQUENCE [LARGE SCALE GENOMIC DNA]</scope>
    <source>
        <strain evidence="3 4">DSM 24838</strain>
    </source>
</reference>
<dbReference type="EC" id="2.3.1.5" evidence="3"/>
<dbReference type="STRING" id="1123501.Wenmar_00092"/>
<comment type="caution">
    <text evidence="3">The sequence shown here is derived from an EMBL/GenBank/DDBJ whole genome shotgun (WGS) entry which is preliminary data.</text>
</comment>
<dbReference type="eggNOG" id="COG2162">
    <property type="taxonomic scope" value="Bacteria"/>
</dbReference>
<dbReference type="EMBL" id="AONG01000002">
    <property type="protein sequence ID" value="KIQ71323.1"/>
    <property type="molecule type" value="Genomic_DNA"/>
</dbReference>
<evidence type="ECO:0000256" key="1">
    <source>
        <dbReference type="ARBA" id="ARBA00006547"/>
    </source>
</evidence>
<dbReference type="Pfam" id="PF00797">
    <property type="entry name" value="Acetyltransf_2"/>
    <property type="match status" value="1"/>
</dbReference>
<dbReference type="OrthoDB" id="7181050at2"/>
<keyword evidence="4" id="KW-1185">Reference proteome</keyword>
<dbReference type="Gene3D" id="3.30.2140.10">
    <property type="entry name" value="Arylamine N-acetyltransferase"/>
    <property type="match status" value="1"/>
</dbReference>
<dbReference type="GO" id="GO:0004060">
    <property type="term" value="F:arylamine N-acetyltransferase activity"/>
    <property type="evidence" value="ECO:0007669"/>
    <property type="project" value="UniProtKB-EC"/>
</dbReference>
<proteinExistence type="inferred from homology"/>
<name>A0A0D0QJY7_9RHOB</name>
<dbReference type="SUPFAM" id="SSF54001">
    <property type="entry name" value="Cysteine proteinases"/>
    <property type="match status" value="1"/>
</dbReference>
<organism evidence="3 4">
    <name type="scientific">Wenxinia marina DSM 24838</name>
    <dbReference type="NCBI Taxonomy" id="1123501"/>
    <lineage>
        <taxon>Bacteria</taxon>
        <taxon>Pseudomonadati</taxon>
        <taxon>Pseudomonadota</taxon>
        <taxon>Alphaproteobacteria</taxon>
        <taxon>Rhodobacterales</taxon>
        <taxon>Roseobacteraceae</taxon>
        <taxon>Wenxinia</taxon>
    </lineage>
</organism>
<keyword evidence="3" id="KW-0808">Transferase</keyword>
<accession>A0A0D0QJY7</accession>
<dbReference type="InterPro" id="IPR001447">
    <property type="entry name" value="Arylamine_N-AcTrfase"/>
</dbReference>
<dbReference type="PRINTS" id="PR01543">
    <property type="entry name" value="ANATRNSFRASE"/>
</dbReference>
<sequence>MADVSPDLPAYLARIGHAGPARADLPTLEALALLHPAAIAFENLDAMVGRAPSLALPDLEAKLVRGGRGGWCFEQNLLLAAMLQALGFAVRHVAARVMVGRPPDAPPGPRSHMALIVETPDGPRLIDVGFGGRTPTAPLALTDAVQATPHEPMRLVPLGEAWRLEVLVGAEWQPLYRFDLAETLPVDHEAPNWYLATHPASHFRVRPVAARPLPDGRRLSLAGRRFTVRTGAREEAYVLADNERVGMCLHEEFGLILPADAATWDALGRE</sequence>
<dbReference type="Proteomes" id="UP000035100">
    <property type="component" value="Unassembled WGS sequence"/>
</dbReference>
<evidence type="ECO:0000313" key="3">
    <source>
        <dbReference type="EMBL" id="KIQ71323.1"/>
    </source>
</evidence>
<gene>
    <name evidence="3" type="ORF">Wenmar_00092</name>
</gene>
<dbReference type="PATRIC" id="fig|1123501.6.peg.157"/>